<dbReference type="PROSITE" id="PS51257">
    <property type="entry name" value="PROKAR_LIPOPROTEIN"/>
    <property type="match status" value="1"/>
</dbReference>
<dbReference type="OrthoDB" id="6387072at2"/>
<keyword evidence="5" id="KW-1185">Reference proteome</keyword>
<feature type="domain" description="CBM6" evidence="3">
    <location>
        <begin position="400"/>
        <end position="525"/>
    </location>
</feature>
<protein>
    <submittedName>
        <fullName evidence="4">Carbohydrate-binding protein</fullName>
    </submittedName>
</protein>
<dbReference type="GO" id="GO:0005975">
    <property type="term" value="P:carbohydrate metabolic process"/>
    <property type="evidence" value="ECO:0007669"/>
    <property type="project" value="InterPro"/>
</dbReference>
<dbReference type="Pfam" id="PF03422">
    <property type="entry name" value="CBM_6"/>
    <property type="match status" value="2"/>
</dbReference>
<evidence type="ECO:0000256" key="1">
    <source>
        <dbReference type="ARBA" id="ARBA00022729"/>
    </source>
</evidence>
<dbReference type="Proteomes" id="UP000276417">
    <property type="component" value="Chromosome 2"/>
</dbReference>
<dbReference type="InterPro" id="IPR008928">
    <property type="entry name" value="6-hairpin_glycosidase_sf"/>
</dbReference>
<name>A0A3G8YN74_9DEIO</name>
<dbReference type="InterPro" id="IPR008979">
    <property type="entry name" value="Galactose-bd-like_sf"/>
</dbReference>
<sequence length="660" mass="71457">MRPTSWLTLLLIPALLVSCNTASVLPASESHGQVSGVPAHTTRLEAQATTANADAAMNAFVNVFWDPTKKYFYTNSDRQIHSHNSGPNGGLYTDYWWEAQLWETVMDAYERTGSTTYRQMISDIYDGFFATYPNWSDNAFNDDIGWWALGSIRAYELTGDVRYRTRAKEMFDFIYNSGAYTSDYGGGIWWNRINFLMQKNVATNATAAIIAMRLKRALNDPSYATKAQNLFSWVRSRLYAGGGLVYDNVSGSGNGTVATWEYTYNFGTFLGAALEMYRETNQVSYLNDAKAAADWVVNRMTLDGTLLYEGEDDTPAFKMIFARNLNTLRVVGNQPQYLGFLQKNGTQAWNHRRMSDGIIGPDWTQTPGSGYIQSVAAAAGASVLQLTPPDGLTGVVVGTGAYEAENARRNGINNENTQAGYSGRGYLAGWNSDGTSVDIPVNVASAGTYRLDFRYAAGAGNATRQLKVNGGSGNNVNFSGTGGWGTWATATTNVNLMAGTNVVSLGYNSGTGSTNYLNLDRLNVSSTSSFSTTLEAENGTLHNLNSESAYAGYTGSGYVAGWNTGGQWVDLPITVPTAGTYTLTLRYAAAAGNASRYLYVNGAGVVNNQNFPSTGNWESYQTVTVSGVNLNSGTNTLSVIFDGAKGSNNYLNLDNVVVSR</sequence>
<dbReference type="PANTHER" id="PTHR47791">
    <property type="entry name" value="MEIOTICALLY UP-REGULATED GENE 191 PROTEIN"/>
    <property type="match status" value="1"/>
</dbReference>
<dbReference type="PANTHER" id="PTHR47791:SF3">
    <property type="entry name" value="MEIOTICALLY UP-REGULATED GENE 191 PROTEIN"/>
    <property type="match status" value="1"/>
</dbReference>
<organism evidence="4 5">
    <name type="scientific">Deinococcus psychrotolerans</name>
    <dbReference type="NCBI Taxonomy" id="2489213"/>
    <lineage>
        <taxon>Bacteria</taxon>
        <taxon>Thermotogati</taxon>
        <taxon>Deinococcota</taxon>
        <taxon>Deinococci</taxon>
        <taxon>Deinococcales</taxon>
        <taxon>Deinococcaceae</taxon>
        <taxon>Deinococcus</taxon>
    </lineage>
</organism>
<reference evidence="4 5" key="1">
    <citation type="submission" date="2018-11" db="EMBL/GenBank/DDBJ databases">
        <title>Deinococcus shelandsis sp. nov., isolated from South Shetland Islands soil of Antarctica.</title>
        <authorList>
            <person name="Tian J."/>
        </authorList>
    </citation>
    <scope>NUCLEOTIDE SEQUENCE [LARGE SCALE GENOMIC DNA]</scope>
    <source>
        <strain evidence="4 5">S14-83T</strain>
    </source>
</reference>
<dbReference type="GO" id="GO:0030246">
    <property type="term" value="F:carbohydrate binding"/>
    <property type="evidence" value="ECO:0007669"/>
    <property type="project" value="InterPro"/>
</dbReference>
<dbReference type="InterPro" id="IPR006584">
    <property type="entry name" value="Cellulose-bd_IV"/>
</dbReference>
<evidence type="ECO:0000313" key="4">
    <source>
        <dbReference type="EMBL" id="AZI44064.1"/>
    </source>
</evidence>
<dbReference type="KEGG" id="dph:EHF33_14185"/>
<proteinExistence type="predicted"/>
<feature type="signal peptide" evidence="2">
    <location>
        <begin position="1"/>
        <end position="22"/>
    </location>
</feature>
<evidence type="ECO:0000313" key="5">
    <source>
        <dbReference type="Proteomes" id="UP000276417"/>
    </source>
</evidence>
<dbReference type="Pfam" id="PF03663">
    <property type="entry name" value="Glyco_hydro_76"/>
    <property type="match status" value="1"/>
</dbReference>
<feature type="domain" description="CBM6" evidence="3">
    <location>
        <begin position="532"/>
        <end position="659"/>
    </location>
</feature>
<dbReference type="AlphaFoldDB" id="A0A3G8YN74"/>
<dbReference type="PROSITE" id="PS51175">
    <property type="entry name" value="CBM6"/>
    <property type="match status" value="2"/>
</dbReference>
<dbReference type="Gene3D" id="2.60.120.260">
    <property type="entry name" value="Galactose-binding domain-like"/>
    <property type="match status" value="2"/>
</dbReference>
<dbReference type="EMBL" id="CP034184">
    <property type="protein sequence ID" value="AZI44064.1"/>
    <property type="molecule type" value="Genomic_DNA"/>
</dbReference>
<evidence type="ECO:0000256" key="2">
    <source>
        <dbReference type="SAM" id="SignalP"/>
    </source>
</evidence>
<dbReference type="InterPro" id="IPR053169">
    <property type="entry name" value="MUG_Protein"/>
</dbReference>
<dbReference type="SUPFAM" id="SSF49785">
    <property type="entry name" value="Galactose-binding domain-like"/>
    <property type="match status" value="2"/>
</dbReference>
<dbReference type="InterPro" id="IPR005084">
    <property type="entry name" value="CBM6"/>
</dbReference>
<evidence type="ECO:0000259" key="3">
    <source>
        <dbReference type="PROSITE" id="PS51175"/>
    </source>
</evidence>
<dbReference type="SMART" id="SM00606">
    <property type="entry name" value="CBD_IV"/>
    <property type="match status" value="2"/>
</dbReference>
<dbReference type="Gene3D" id="1.50.10.20">
    <property type="match status" value="1"/>
</dbReference>
<dbReference type="SUPFAM" id="SSF48208">
    <property type="entry name" value="Six-hairpin glycosidases"/>
    <property type="match status" value="1"/>
</dbReference>
<feature type="chain" id="PRO_5018061517" evidence="2">
    <location>
        <begin position="23"/>
        <end position="660"/>
    </location>
</feature>
<accession>A0A3G8YN74</accession>
<dbReference type="InterPro" id="IPR005198">
    <property type="entry name" value="Glyco_hydro_76"/>
</dbReference>
<keyword evidence="1 2" id="KW-0732">Signal</keyword>
<gene>
    <name evidence="4" type="ORF">EHF33_14185</name>
</gene>